<keyword evidence="9" id="KW-1185">Reference proteome</keyword>
<evidence type="ECO:0000256" key="5">
    <source>
        <dbReference type="RuleBase" id="RU368069"/>
    </source>
</evidence>
<dbReference type="GO" id="GO:0010508">
    <property type="term" value="P:positive regulation of autophagy"/>
    <property type="evidence" value="ECO:0007669"/>
    <property type="project" value="TreeGrafter"/>
</dbReference>
<accession>A0AA39GBW6</accession>
<protein>
    <recommendedName>
        <fullName evidence="2 5">Nitrogen permease regulator 3</fullName>
    </recommendedName>
    <alternativeName>
        <fullName evidence="4 5">Required for meiotic nuclear division protein 11</fullName>
    </alternativeName>
</protein>
<dbReference type="Pfam" id="PF24064">
    <property type="entry name" value="HTH_NPRL3"/>
    <property type="match status" value="1"/>
</dbReference>
<comment type="similarity">
    <text evidence="1 5">Belongs to the NPR3 family.</text>
</comment>
<dbReference type="GO" id="GO:0051321">
    <property type="term" value="P:meiotic cell cycle"/>
    <property type="evidence" value="ECO:0007669"/>
    <property type="project" value="UniProtKB-UniRule"/>
</dbReference>
<evidence type="ECO:0000256" key="6">
    <source>
        <dbReference type="SAM" id="MobiDB-lite"/>
    </source>
</evidence>
<dbReference type="GO" id="GO:1904262">
    <property type="term" value="P:negative regulation of TORC1 signaling"/>
    <property type="evidence" value="ECO:0007669"/>
    <property type="project" value="TreeGrafter"/>
</dbReference>
<evidence type="ECO:0000256" key="3">
    <source>
        <dbReference type="ARBA" id="ARBA00025376"/>
    </source>
</evidence>
<keyword evidence="5" id="KW-0469">Meiosis</keyword>
<comment type="caution">
    <text evidence="8">The sequence shown here is derived from an EMBL/GenBank/DDBJ whole genome shotgun (WGS) entry which is preliminary data.</text>
</comment>
<keyword evidence="5" id="KW-0732">Signal</keyword>
<dbReference type="InterPro" id="IPR056603">
    <property type="entry name" value="HTH_NPRL3"/>
</dbReference>
<evidence type="ECO:0000259" key="7">
    <source>
        <dbReference type="Pfam" id="PF24064"/>
    </source>
</evidence>
<evidence type="ECO:0000313" key="8">
    <source>
        <dbReference type="EMBL" id="KAK0383292.1"/>
    </source>
</evidence>
<dbReference type="Pfam" id="PF03666">
    <property type="entry name" value="NPR3"/>
    <property type="match status" value="1"/>
</dbReference>
<reference evidence="8" key="1">
    <citation type="submission" date="2022-10" db="EMBL/GenBank/DDBJ databases">
        <title>Determination and structural analysis of whole genome sequence of Sarocladium strictum F4-1.</title>
        <authorList>
            <person name="Hu L."/>
            <person name="Jiang Y."/>
        </authorList>
    </citation>
    <scope>NUCLEOTIDE SEQUENCE</scope>
    <source>
        <strain evidence="8">F4-1</strain>
    </source>
</reference>
<evidence type="ECO:0000256" key="1">
    <source>
        <dbReference type="ARBA" id="ARBA00010546"/>
    </source>
</evidence>
<sequence>MAASPITADNFLGIALVINRSQDGPAFVFHYPAHIRPPSTDAVAPDTTDLHDALLERLSQPANRESLRGAAGLPRNWDRDDHYTTDSGTQIVPWEHCVGFPARDLAGILTPARSYHKKLFQLSLDPLHCISYPIHVPASGRWKKQKKAHKSSRGSKLSEEQLLKPQDAETAPSAGGGKDSGSHGNSNGKDKDAGKKDDGDEEKRSSMTMFNLVFFLKPRNDEVKDLVEALYVNIVKKANKAFKYSQQHSDFVWKESKRILVAKDKAREEQKKMSILWKEILQVSSLAAAMQDIYEAVSQNKIAALHLETAAGVLTPSFQIPAPFYVSDLPPEDDLRQCGLWLTTANAFMSPEDLEEPGYLDRNFALLLMDDEKKIVAELQADPDPTTVSMVEFVHLSKPTMSFYQVGQSNVLTLGQVRKYAQHFIFWRRAIAIPPLHARDVYIVSPNCDLSRLPRDSFDWQRQFPASPSLPGFLGELSHAPRPYKHLAPSKIHRPTYLLMLAWLMRRGWVTQLCTFAYIVVWPEIIYEVDYEMAAEDLAAAEKAREEAQAASPPDPHKLADSDAPSEHLEASITSASSGPDPPSPTTTTAVISPVTVEHAAEKARLERIADKAHREATEKVIAHARRTPPQATDHPSINAAAHLTGLEPHIILDPRKATGKESRYISAIRKRLRDQKVQTAWDKFCRYFDGRTALERIALQEEMKRKEVWSLLTAMTEYIMCTRHW</sequence>
<feature type="region of interest" description="Disordered" evidence="6">
    <location>
        <begin position="140"/>
        <end position="202"/>
    </location>
</feature>
<comment type="function">
    <text evidence="3 5">Mediates inactivation of the TORC1 complex in response to amino acid starvation. Required for meiotic nuclear division.</text>
</comment>
<comment type="subcellular location">
    <subcellularLocation>
        <location evidence="5">Vacuole membrane</location>
        <topology evidence="5">Peripheral membrane protein</topology>
    </subcellularLocation>
</comment>
<evidence type="ECO:0000256" key="4">
    <source>
        <dbReference type="ARBA" id="ARBA00030028"/>
    </source>
</evidence>
<dbReference type="GO" id="GO:0005774">
    <property type="term" value="C:vacuolar membrane"/>
    <property type="evidence" value="ECO:0007669"/>
    <property type="project" value="UniProtKB-SubCell"/>
</dbReference>
<dbReference type="GO" id="GO:0034198">
    <property type="term" value="P:cellular response to amino acid starvation"/>
    <property type="evidence" value="ECO:0007669"/>
    <property type="project" value="TreeGrafter"/>
</dbReference>
<organism evidence="8 9">
    <name type="scientific">Sarocladium strictum</name>
    <name type="common">Black bundle disease fungus</name>
    <name type="synonym">Acremonium strictum</name>
    <dbReference type="NCBI Taxonomy" id="5046"/>
    <lineage>
        <taxon>Eukaryota</taxon>
        <taxon>Fungi</taxon>
        <taxon>Dikarya</taxon>
        <taxon>Ascomycota</taxon>
        <taxon>Pezizomycotina</taxon>
        <taxon>Sordariomycetes</taxon>
        <taxon>Hypocreomycetidae</taxon>
        <taxon>Hypocreales</taxon>
        <taxon>Sarocladiaceae</taxon>
        <taxon>Sarocladium</taxon>
    </lineage>
</organism>
<evidence type="ECO:0000256" key="2">
    <source>
        <dbReference type="ARBA" id="ARBA00017880"/>
    </source>
</evidence>
<dbReference type="PANTHER" id="PTHR13153">
    <property type="entry name" value="CGTHBA PROTEIN -14 GENE PROTEIN"/>
    <property type="match status" value="1"/>
</dbReference>
<gene>
    <name evidence="8" type="ORF">NLU13_9205</name>
</gene>
<feature type="compositionally biased region" description="Basic residues" evidence="6">
    <location>
        <begin position="141"/>
        <end position="153"/>
    </location>
</feature>
<feature type="compositionally biased region" description="Basic and acidic residues" evidence="6">
    <location>
        <begin position="555"/>
        <end position="570"/>
    </location>
</feature>
<feature type="domain" description="GATOR1 complex protein NPRL3 C-terminal HTH" evidence="7">
    <location>
        <begin position="660"/>
        <end position="721"/>
    </location>
</feature>
<dbReference type="PANTHER" id="PTHR13153:SF5">
    <property type="entry name" value="GATOR COMPLEX PROTEIN NPRL3"/>
    <property type="match status" value="1"/>
</dbReference>
<dbReference type="GO" id="GO:1990130">
    <property type="term" value="C:GATOR1 complex"/>
    <property type="evidence" value="ECO:0007669"/>
    <property type="project" value="TreeGrafter"/>
</dbReference>
<proteinExistence type="inferred from homology"/>
<dbReference type="AlphaFoldDB" id="A0AA39GBW6"/>
<name>A0AA39GBW6_SARSR</name>
<dbReference type="InterPro" id="IPR005365">
    <property type="entry name" value="Npr3"/>
</dbReference>
<dbReference type="Proteomes" id="UP001175261">
    <property type="component" value="Unassembled WGS sequence"/>
</dbReference>
<dbReference type="GO" id="GO:0038202">
    <property type="term" value="P:TORC1 signaling"/>
    <property type="evidence" value="ECO:0007669"/>
    <property type="project" value="TreeGrafter"/>
</dbReference>
<feature type="region of interest" description="Disordered" evidence="6">
    <location>
        <begin position="544"/>
        <end position="595"/>
    </location>
</feature>
<evidence type="ECO:0000313" key="9">
    <source>
        <dbReference type="Proteomes" id="UP001175261"/>
    </source>
</evidence>
<dbReference type="EMBL" id="JAPDFR010000009">
    <property type="protein sequence ID" value="KAK0383292.1"/>
    <property type="molecule type" value="Genomic_DNA"/>
</dbReference>
<feature type="compositionally biased region" description="Basic and acidic residues" evidence="6">
    <location>
        <begin position="188"/>
        <end position="202"/>
    </location>
</feature>